<evidence type="ECO:0000313" key="2">
    <source>
        <dbReference type="Proteomes" id="UP000255467"/>
    </source>
</evidence>
<gene>
    <name evidence="1" type="ORF">NCTC1934_00091</name>
</gene>
<proteinExistence type="predicted"/>
<dbReference type="Proteomes" id="UP000255467">
    <property type="component" value="Unassembled WGS sequence"/>
</dbReference>
<dbReference type="EMBL" id="UGRY01000002">
    <property type="protein sequence ID" value="SUA72663.1"/>
    <property type="molecule type" value="Genomic_DNA"/>
</dbReference>
<evidence type="ECO:0000313" key="1">
    <source>
        <dbReference type="EMBL" id="SUA72663.1"/>
    </source>
</evidence>
<reference evidence="1 2" key="1">
    <citation type="submission" date="2018-06" db="EMBL/GenBank/DDBJ databases">
        <authorList>
            <consortium name="Pathogen Informatics"/>
            <person name="Doyle S."/>
        </authorList>
    </citation>
    <scope>NUCLEOTIDE SEQUENCE [LARGE SCALE GENOMIC DNA]</scope>
    <source>
        <strain evidence="1 2">NCTC1934</strain>
    </source>
</reference>
<keyword evidence="2" id="KW-1185">Reference proteome</keyword>
<dbReference type="AlphaFoldDB" id="A0A378Y7E6"/>
<protein>
    <submittedName>
        <fullName evidence="1">Uncharacterized protein</fullName>
    </submittedName>
</protein>
<sequence>MSELKVYEVEINGNVTTVQLTAADAALRGLTDADTVEHRATAKRAAEQVSVKVVDAEAVKQRAAANKARAAANKGA</sequence>
<name>A0A378Y7E6_9NOCA</name>
<organism evidence="1 2">
    <name type="scientific">Nocardia otitidiscaviarum</name>
    <dbReference type="NCBI Taxonomy" id="1823"/>
    <lineage>
        <taxon>Bacteria</taxon>
        <taxon>Bacillati</taxon>
        <taxon>Actinomycetota</taxon>
        <taxon>Actinomycetes</taxon>
        <taxon>Mycobacteriales</taxon>
        <taxon>Nocardiaceae</taxon>
        <taxon>Nocardia</taxon>
    </lineage>
</organism>
<accession>A0A378Y7E6</accession>